<dbReference type="RefSeq" id="WP_379931182.1">
    <property type="nucleotide sequence ID" value="NZ_JBHUMM010000045.1"/>
</dbReference>
<proteinExistence type="predicted"/>
<feature type="signal peptide" evidence="1">
    <location>
        <begin position="1"/>
        <end position="38"/>
    </location>
</feature>
<reference evidence="3" key="1">
    <citation type="journal article" date="2019" name="Int. J. Syst. Evol. Microbiol.">
        <title>The Global Catalogue of Microorganisms (GCM) 10K type strain sequencing project: providing services to taxonomists for standard genome sequencing and annotation.</title>
        <authorList>
            <consortium name="The Broad Institute Genomics Platform"/>
            <consortium name="The Broad Institute Genome Sequencing Center for Infectious Disease"/>
            <person name="Wu L."/>
            <person name="Ma J."/>
        </authorList>
    </citation>
    <scope>NUCLEOTIDE SEQUENCE [LARGE SCALE GENOMIC DNA]</scope>
    <source>
        <strain evidence="3">KCTC 33676</strain>
    </source>
</reference>
<keyword evidence="1" id="KW-0732">Signal</keyword>
<feature type="chain" id="PRO_5046440946" description="Spore coat protein U domain-containing protein" evidence="1">
    <location>
        <begin position="39"/>
        <end position="173"/>
    </location>
</feature>
<accession>A0ABW5RG03</accession>
<name>A0ABW5RG03_9BACL</name>
<dbReference type="Proteomes" id="UP001597497">
    <property type="component" value="Unassembled WGS sequence"/>
</dbReference>
<comment type="caution">
    <text evidence="2">The sequence shown here is derived from an EMBL/GenBank/DDBJ whole genome shotgun (WGS) entry which is preliminary data.</text>
</comment>
<dbReference type="EMBL" id="JBHUMM010000045">
    <property type="protein sequence ID" value="MFD2673596.1"/>
    <property type="molecule type" value="Genomic_DNA"/>
</dbReference>
<organism evidence="2 3">
    <name type="scientific">Marinicrinis sediminis</name>
    <dbReference type="NCBI Taxonomy" id="1652465"/>
    <lineage>
        <taxon>Bacteria</taxon>
        <taxon>Bacillati</taxon>
        <taxon>Bacillota</taxon>
        <taxon>Bacilli</taxon>
        <taxon>Bacillales</taxon>
        <taxon>Paenibacillaceae</taxon>
    </lineage>
</organism>
<evidence type="ECO:0000256" key="1">
    <source>
        <dbReference type="SAM" id="SignalP"/>
    </source>
</evidence>
<keyword evidence="3" id="KW-1185">Reference proteome</keyword>
<evidence type="ECO:0000313" key="3">
    <source>
        <dbReference type="Proteomes" id="UP001597497"/>
    </source>
</evidence>
<evidence type="ECO:0008006" key="4">
    <source>
        <dbReference type="Google" id="ProtNLM"/>
    </source>
</evidence>
<protein>
    <recommendedName>
        <fullName evidence="4">Spore coat protein U domain-containing protein</fullName>
    </recommendedName>
</protein>
<evidence type="ECO:0000313" key="2">
    <source>
        <dbReference type="EMBL" id="MFD2673596.1"/>
    </source>
</evidence>
<sequence length="173" mass="19152">MLVQKSNNKKKVIYLKKQILMLTVSLLVIFSATSSSFAASKRCDNDPATSGCTDSYSGTFNLITHGASVSNDFRIQYSRDWNTGSYYRWNVNTGVSYSSRTGMDYEVHLNTVYATATVDYYVDGIYVSTINQDTAPGGWNSIGSGTNYGTVYMKLDATDAWNDTVADAVRISW</sequence>
<gene>
    <name evidence="2" type="ORF">ACFSUC_18765</name>
</gene>